<evidence type="ECO:0000313" key="3">
    <source>
        <dbReference type="Proteomes" id="UP001151760"/>
    </source>
</evidence>
<dbReference type="InterPro" id="IPR001584">
    <property type="entry name" value="Integrase_cat-core"/>
</dbReference>
<reference evidence="2" key="2">
    <citation type="submission" date="2022-01" db="EMBL/GenBank/DDBJ databases">
        <authorList>
            <person name="Yamashiro T."/>
            <person name="Shiraishi A."/>
            <person name="Satake H."/>
            <person name="Nakayama K."/>
        </authorList>
    </citation>
    <scope>NUCLEOTIDE SEQUENCE</scope>
</reference>
<evidence type="ECO:0000313" key="2">
    <source>
        <dbReference type="EMBL" id="GJS81447.1"/>
    </source>
</evidence>
<keyword evidence="2" id="KW-0548">Nucleotidyltransferase</keyword>
<keyword evidence="3" id="KW-1185">Reference proteome</keyword>
<dbReference type="Gene3D" id="3.30.70.270">
    <property type="match status" value="1"/>
</dbReference>
<dbReference type="Gene3D" id="3.30.420.10">
    <property type="entry name" value="Ribonuclease H-like superfamily/Ribonuclease H"/>
    <property type="match status" value="2"/>
</dbReference>
<dbReference type="Proteomes" id="UP001151760">
    <property type="component" value="Unassembled WGS sequence"/>
</dbReference>
<dbReference type="InterPro" id="IPR036397">
    <property type="entry name" value="RNaseH_sf"/>
</dbReference>
<dbReference type="InterPro" id="IPR012337">
    <property type="entry name" value="RNaseH-like_sf"/>
</dbReference>
<name>A0ABQ4YX76_9ASTR</name>
<organism evidence="2 3">
    <name type="scientific">Tanacetum coccineum</name>
    <dbReference type="NCBI Taxonomy" id="301880"/>
    <lineage>
        <taxon>Eukaryota</taxon>
        <taxon>Viridiplantae</taxon>
        <taxon>Streptophyta</taxon>
        <taxon>Embryophyta</taxon>
        <taxon>Tracheophyta</taxon>
        <taxon>Spermatophyta</taxon>
        <taxon>Magnoliopsida</taxon>
        <taxon>eudicotyledons</taxon>
        <taxon>Gunneridae</taxon>
        <taxon>Pentapetalae</taxon>
        <taxon>asterids</taxon>
        <taxon>campanulids</taxon>
        <taxon>Asterales</taxon>
        <taxon>Asteraceae</taxon>
        <taxon>Asteroideae</taxon>
        <taxon>Anthemideae</taxon>
        <taxon>Anthemidinae</taxon>
        <taxon>Tanacetum</taxon>
    </lineage>
</organism>
<protein>
    <submittedName>
        <fullName evidence="2">Reverse transcriptase domain-containing protein</fullName>
    </submittedName>
</protein>
<dbReference type="Pfam" id="PF17919">
    <property type="entry name" value="RT_RNaseH_2"/>
    <property type="match status" value="1"/>
</dbReference>
<dbReference type="SUPFAM" id="SSF53098">
    <property type="entry name" value="Ribonuclease H-like"/>
    <property type="match status" value="2"/>
</dbReference>
<evidence type="ECO:0000259" key="1">
    <source>
        <dbReference type="PROSITE" id="PS50994"/>
    </source>
</evidence>
<dbReference type="InterPro" id="IPR043502">
    <property type="entry name" value="DNA/RNA_pol_sf"/>
</dbReference>
<reference evidence="2" key="1">
    <citation type="journal article" date="2022" name="Int. J. Mol. Sci.">
        <title>Draft Genome of Tanacetum Coccineum: Genomic Comparison of Closely Related Tanacetum-Family Plants.</title>
        <authorList>
            <person name="Yamashiro T."/>
            <person name="Shiraishi A."/>
            <person name="Nakayama K."/>
            <person name="Satake H."/>
        </authorList>
    </citation>
    <scope>NUCLEOTIDE SEQUENCE</scope>
</reference>
<dbReference type="GO" id="GO:0003964">
    <property type="term" value="F:RNA-directed DNA polymerase activity"/>
    <property type="evidence" value="ECO:0007669"/>
    <property type="project" value="UniProtKB-KW"/>
</dbReference>
<dbReference type="InterPro" id="IPR041577">
    <property type="entry name" value="RT_RNaseH_2"/>
</dbReference>
<sequence length="462" mass="52483">MEEVQFLGHVVSKRGIKANPINIQAMTSLKRPKTIKEVQSLNGKLAVLNRFLSKSAKKSLSFFKKLKGCLEKKGFTWTKEADKAFEEIKKYIEKLRTLVAPKVGEGLIIYLAASKECISAVLVEERGKYQRPIYFILADFLAETQKEDDETDLQDPKKKGEHTCWKLYTDGASSSDGSRASLMIVSPEGMEFTYALKFEFTATNNEAEYEAVQYKRRNQNKKADALSKLALLTFEHLTKKVLVEKLANKLIYEKQVAEVATKEEDSWMIPIIEYLVSGILPADKKLARKIIVKALNYRIIDGTLYKRSFLTPWLRCVGPKQARNVIKEIHGGSCAEIIQSCDACQIHSSVSRLPKKEMTSVTASWPFIQWGIDIIGPLPEALGKVNFLIVVVDYFTKWVKAKPLASVTGKHVERFVWEHIICHFGIPQMIVSDNGKQFEEGAFPQFCERLNIKQAFTFVYHP</sequence>
<dbReference type="PROSITE" id="PS50994">
    <property type="entry name" value="INTEGRASE"/>
    <property type="match status" value="1"/>
</dbReference>
<dbReference type="PANTHER" id="PTHR48475:SF2">
    <property type="entry name" value="RIBONUCLEASE H"/>
    <property type="match status" value="1"/>
</dbReference>
<accession>A0ABQ4YX76</accession>
<feature type="domain" description="Integrase catalytic" evidence="1">
    <location>
        <begin position="362"/>
        <end position="462"/>
    </location>
</feature>
<comment type="caution">
    <text evidence="2">The sequence shown here is derived from an EMBL/GenBank/DDBJ whole genome shotgun (WGS) entry which is preliminary data.</text>
</comment>
<proteinExistence type="predicted"/>
<dbReference type="InterPro" id="IPR043128">
    <property type="entry name" value="Rev_trsase/Diguanyl_cyclase"/>
</dbReference>
<dbReference type="EMBL" id="BQNB010010748">
    <property type="protein sequence ID" value="GJS81447.1"/>
    <property type="molecule type" value="Genomic_DNA"/>
</dbReference>
<keyword evidence="2" id="KW-0695">RNA-directed DNA polymerase</keyword>
<gene>
    <name evidence="2" type="ORF">Tco_0747988</name>
</gene>
<dbReference type="Pfam" id="PF00665">
    <property type="entry name" value="rve"/>
    <property type="match status" value="1"/>
</dbReference>
<dbReference type="PANTHER" id="PTHR48475">
    <property type="entry name" value="RIBONUCLEASE H"/>
    <property type="match status" value="1"/>
</dbReference>
<keyword evidence="2" id="KW-0808">Transferase</keyword>
<dbReference type="SUPFAM" id="SSF56672">
    <property type="entry name" value="DNA/RNA polymerases"/>
    <property type="match status" value="1"/>
</dbReference>